<feature type="compositionally biased region" description="Basic residues" evidence="1">
    <location>
        <begin position="108"/>
        <end position="119"/>
    </location>
</feature>
<comment type="caution">
    <text evidence="2">The sequence shown here is derived from an EMBL/GenBank/DDBJ whole genome shotgun (WGS) entry which is preliminary data.</text>
</comment>
<gene>
    <name evidence="2" type="ORF">CT0861_07308</name>
</gene>
<proteinExistence type="predicted"/>
<feature type="compositionally biased region" description="Polar residues" evidence="1">
    <location>
        <begin position="89"/>
        <end position="99"/>
    </location>
</feature>
<dbReference type="Proteomes" id="UP000076552">
    <property type="component" value="Unassembled WGS sequence"/>
</dbReference>
<reference evidence="2 3" key="1">
    <citation type="submission" date="2015-06" db="EMBL/GenBank/DDBJ databases">
        <title>Survival trade-offs in plant roots during colonization by closely related pathogenic and mutualistic fungi.</title>
        <authorList>
            <person name="Hacquard S."/>
            <person name="Kracher B."/>
            <person name="Hiruma K."/>
            <person name="Weinman A."/>
            <person name="Muench P."/>
            <person name="Garrido Oter R."/>
            <person name="Ver Loren van Themaat E."/>
            <person name="Dallerey J.-F."/>
            <person name="Damm U."/>
            <person name="Henrissat B."/>
            <person name="Lespinet O."/>
            <person name="Thon M."/>
            <person name="Kemen E."/>
            <person name="McHardy A.C."/>
            <person name="Schulze-Lefert P."/>
            <person name="O'Connell R.J."/>
        </authorList>
    </citation>
    <scope>NUCLEOTIDE SEQUENCE [LARGE SCALE GENOMIC DNA]</scope>
    <source>
        <strain evidence="2 3">0861</strain>
    </source>
</reference>
<evidence type="ECO:0000256" key="1">
    <source>
        <dbReference type="SAM" id="MobiDB-lite"/>
    </source>
</evidence>
<keyword evidence="3" id="KW-1185">Reference proteome</keyword>
<sequence length="166" mass="18507">LSLQSASLLFSRHIFDNCTFTHTTTTKHHVYFPPAQYITKAFLSPGKRNLEHPQSRIQKDQITTFPPPPAEPPLHIHTHSQWRKHPSRDAQTQSSPRTTSPAWASPRIRSRSAPRRRPSRPSPPCGLVSSLSSSLAASSSRPSPACSASKLVRSYLVLGHKRSFRG</sequence>
<feature type="compositionally biased region" description="Basic residues" evidence="1">
    <location>
        <begin position="76"/>
        <end position="86"/>
    </location>
</feature>
<feature type="region of interest" description="Disordered" evidence="1">
    <location>
        <begin position="60"/>
        <end position="146"/>
    </location>
</feature>
<accession>A0A166RYB6</accession>
<dbReference type="EMBL" id="LFIV01000098">
    <property type="protein sequence ID" value="KZL69948.1"/>
    <property type="molecule type" value="Genomic_DNA"/>
</dbReference>
<feature type="non-terminal residue" evidence="2">
    <location>
        <position position="1"/>
    </location>
</feature>
<protein>
    <submittedName>
        <fullName evidence="2">Uncharacterized protein</fullName>
    </submittedName>
</protein>
<evidence type="ECO:0000313" key="2">
    <source>
        <dbReference type="EMBL" id="KZL69948.1"/>
    </source>
</evidence>
<dbReference type="AlphaFoldDB" id="A0A166RYB6"/>
<name>A0A166RYB6_9PEZI</name>
<feature type="compositionally biased region" description="Low complexity" evidence="1">
    <location>
        <begin position="125"/>
        <end position="146"/>
    </location>
</feature>
<evidence type="ECO:0000313" key="3">
    <source>
        <dbReference type="Proteomes" id="UP000076552"/>
    </source>
</evidence>
<organism evidence="2 3">
    <name type="scientific">Colletotrichum tofieldiae</name>
    <dbReference type="NCBI Taxonomy" id="708197"/>
    <lineage>
        <taxon>Eukaryota</taxon>
        <taxon>Fungi</taxon>
        <taxon>Dikarya</taxon>
        <taxon>Ascomycota</taxon>
        <taxon>Pezizomycotina</taxon>
        <taxon>Sordariomycetes</taxon>
        <taxon>Hypocreomycetidae</taxon>
        <taxon>Glomerellales</taxon>
        <taxon>Glomerellaceae</taxon>
        <taxon>Colletotrichum</taxon>
        <taxon>Colletotrichum spaethianum species complex</taxon>
    </lineage>
</organism>